<reference evidence="8 9" key="1">
    <citation type="submission" date="2020-10" db="EMBL/GenBank/DDBJ databases">
        <title>The Coptis chinensis genome and diversification of protoberbering-type alkaloids.</title>
        <authorList>
            <person name="Wang B."/>
            <person name="Shu S."/>
            <person name="Song C."/>
            <person name="Liu Y."/>
        </authorList>
    </citation>
    <scope>NUCLEOTIDE SEQUENCE [LARGE SCALE GENOMIC DNA]</scope>
    <source>
        <strain evidence="8">HL-2020</strain>
        <tissue evidence="8">Leaf</tissue>
    </source>
</reference>
<evidence type="ECO:0000313" key="8">
    <source>
        <dbReference type="EMBL" id="KAF9608917.1"/>
    </source>
</evidence>
<comment type="caution">
    <text evidence="8">The sequence shown here is derived from an EMBL/GenBank/DDBJ whole genome shotgun (WGS) entry which is preliminary data.</text>
</comment>
<dbReference type="Pfam" id="PF03552">
    <property type="entry name" value="Cellulose_synt"/>
    <property type="match status" value="1"/>
</dbReference>
<dbReference type="AlphaFoldDB" id="A0A835LXR4"/>
<name>A0A835LXR4_9MAGN</name>
<evidence type="ECO:0000256" key="3">
    <source>
        <dbReference type="ARBA" id="ARBA00022679"/>
    </source>
</evidence>
<dbReference type="GO" id="GO:0012505">
    <property type="term" value="C:endomembrane system"/>
    <property type="evidence" value="ECO:0007669"/>
    <property type="project" value="UniProtKB-SubCell"/>
</dbReference>
<dbReference type="PANTHER" id="PTHR13301">
    <property type="entry name" value="X-BOX TRANSCRIPTION FACTOR-RELATED"/>
    <property type="match status" value="1"/>
</dbReference>
<keyword evidence="3" id="KW-0808">Transferase</keyword>
<evidence type="ECO:0000256" key="6">
    <source>
        <dbReference type="ARBA" id="ARBA00023136"/>
    </source>
</evidence>
<evidence type="ECO:0000256" key="7">
    <source>
        <dbReference type="ARBA" id="ARBA00023316"/>
    </source>
</evidence>
<keyword evidence="2" id="KW-0328">Glycosyltransferase</keyword>
<dbReference type="GO" id="GO:0016020">
    <property type="term" value="C:membrane"/>
    <property type="evidence" value="ECO:0007669"/>
    <property type="project" value="InterPro"/>
</dbReference>
<dbReference type="GO" id="GO:0071555">
    <property type="term" value="P:cell wall organization"/>
    <property type="evidence" value="ECO:0007669"/>
    <property type="project" value="UniProtKB-KW"/>
</dbReference>
<accession>A0A835LXR4</accession>
<comment type="subcellular location">
    <subcellularLocation>
        <location evidence="1">Endomembrane system</location>
    </subcellularLocation>
</comment>
<dbReference type="Proteomes" id="UP000631114">
    <property type="component" value="Unassembled WGS sequence"/>
</dbReference>
<keyword evidence="4" id="KW-0812">Transmembrane</keyword>
<keyword evidence="9" id="KW-1185">Reference proteome</keyword>
<dbReference type="GO" id="GO:0030244">
    <property type="term" value="P:cellulose biosynthetic process"/>
    <property type="evidence" value="ECO:0007669"/>
    <property type="project" value="InterPro"/>
</dbReference>
<evidence type="ECO:0000256" key="1">
    <source>
        <dbReference type="ARBA" id="ARBA00004308"/>
    </source>
</evidence>
<dbReference type="EMBL" id="JADFTS010000004">
    <property type="protein sequence ID" value="KAF9608917.1"/>
    <property type="molecule type" value="Genomic_DNA"/>
</dbReference>
<evidence type="ECO:0000256" key="2">
    <source>
        <dbReference type="ARBA" id="ARBA00022676"/>
    </source>
</evidence>
<keyword evidence="7" id="KW-0961">Cell wall biogenesis/degradation</keyword>
<organism evidence="8 9">
    <name type="scientific">Coptis chinensis</name>
    <dbReference type="NCBI Taxonomy" id="261450"/>
    <lineage>
        <taxon>Eukaryota</taxon>
        <taxon>Viridiplantae</taxon>
        <taxon>Streptophyta</taxon>
        <taxon>Embryophyta</taxon>
        <taxon>Tracheophyta</taxon>
        <taxon>Spermatophyta</taxon>
        <taxon>Magnoliopsida</taxon>
        <taxon>Ranunculales</taxon>
        <taxon>Ranunculaceae</taxon>
        <taxon>Coptidoideae</taxon>
        <taxon>Coptis</taxon>
    </lineage>
</organism>
<evidence type="ECO:0000256" key="5">
    <source>
        <dbReference type="ARBA" id="ARBA00022989"/>
    </source>
</evidence>
<proteinExistence type="predicted"/>
<keyword evidence="5" id="KW-1133">Transmembrane helix</keyword>
<gene>
    <name evidence="8" type="ORF">IFM89_012085</name>
</gene>
<evidence type="ECO:0000313" key="9">
    <source>
        <dbReference type="Proteomes" id="UP000631114"/>
    </source>
</evidence>
<evidence type="ECO:0000256" key="4">
    <source>
        <dbReference type="ARBA" id="ARBA00022692"/>
    </source>
</evidence>
<dbReference type="OrthoDB" id="10496859at2759"/>
<dbReference type="InterPro" id="IPR005150">
    <property type="entry name" value="Cellulose_synth"/>
</dbReference>
<sequence length="158" mass="18532">MELKQELQKLLSNWKNENIDNFDLEFIKNHNRMMSSYEKFKESVEKARESGETCLYPGQERPALIEVIRDKTMDENDKNQVQMPLLVHVSREKRPNYHHNFKAGAINVLYGLDGLRGPVLSGTGFYLKRESLYKTSRQEGRFQVPICRRRCPNRDALA</sequence>
<keyword evidence="6" id="KW-0472">Membrane</keyword>
<dbReference type="GO" id="GO:0016760">
    <property type="term" value="F:cellulose synthase (UDP-forming) activity"/>
    <property type="evidence" value="ECO:0007669"/>
    <property type="project" value="InterPro"/>
</dbReference>
<protein>
    <submittedName>
        <fullName evidence="8">Uncharacterized protein</fullName>
    </submittedName>
</protein>